<feature type="compositionally biased region" description="Basic residues" evidence="1">
    <location>
        <begin position="9"/>
        <end position="22"/>
    </location>
</feature>
<evidence type="ECO:0000313" key="3">
    <source>
        <dbReference type="Proteomes" id="UP001153069"/>
    </source>
</evidence>
<keyword evidence="3" id="KW-1185">Reference proteome</keyword>
<protein>
    <submittedName>
        <fullName evidence="2">Uncharacterized protein</fullName>
    </submittedName>
</protein>
<organism evidence="2 3">
    <name type="scientific">Seminavis robusta</name>
    <dbReference type="NCBI Taxonomy" id="568900"/>
    <lineage>
        <taxon>Eukaryota</taxon>
        <taxon>Sar</taxon>
        <taxon>Stramenopiles</taxon>
        <taxon>Ochrophyta</taxon>
        <taxon>Bacillariophyta</taxon>
        <taxon>Bacillariophyceae</taxon>
        <taxon>Bacillariophycidae</taxon>
        <taxon>Naviculales</taxon>
        <taxon>Naviculaceae</taxon>
        <taxon>Seminavis</taxon>
    </lineage>
</organism>
<sequence>MSAPISKTPKSKKKAPTPKGKKTPVATKKAGNKKPSPIPEDRPSSFTQPPEAQPPEAITTFHNPATGPIVFKANVNLPERNGPFTVLDVGQTVEGCGDKKGRMFYGYFIFFKFDVRFNINTPLKPLYKGRLLTTDTVQLTVPAWDYSLLKCRDSFVANSKLQDNFTEAIDDVHDKFANDEENRFFCTYHMQFEGYKLSSKAVYPDAGEDELVGMDVIKVEWVHAKSKSNGTDFFARWIVVRTDKDSRKKGKREEEAKKLDAVAQQLKELGLEGLDGN</sequence>
<dbReference type="EMBL" id="CAICTM010001503">
    <property type="protein sequence ID" value="CAB9524192.1"/>
    <property type="molecule type" value="Genomic_DNA"/>
</dbReference>
<dbReference type="Proteomes" id="UP001153069">
    <property type="component" value="Unassembled WGS sequence"/>
</dbReference>
<proteinExistence type="predicted"/>
<evidence type="ECO:0000256" key="1">
    <source>
        <dbReference type="SAM" id="MobiDB-lite"/>
    </source>
</evidence>
<gene>
    <name evidence="2" type="ORF">SEMRO_1505_G278240.1</name>
</gene>
<accession>A0A9N8EN63</accession>
<reference evidence="2" key="1">
    <citation type="submission" date="2020-06" db="EMBL/GenBank/DDBJ databases">
        <authorList>
            <consortium name="Plant Systems Biology data submission"/>
        </authorList>
    </citation>
    <scope>NUCLEOTIDE SEQUENCE</scope>
    <source>
        <strain evidence="2">D6</strain>
    </source>
</reference>
<dbReference type="AlphaFoldDB" id="A0A9N8EN63"/>
<feature type="region of interest" description="Disordered" evidence="1">
    <location>
        <begin position="1"/>
        <end position="63"/>
    </location>
</feature>
<evidence type="ECO:0000313" key="2">
    <source>
        <dbReference type="EMBL" id="CAB9524192.1"/>
    </source>
</evidence>
<name>A0A9N8EN63_9STRA</name>
<comment type="caution">
    <text evidence="2">The sequence shown here is derived from an EMBL/GenBank/DDBJ whole genome shotgun (WGS) entry which is preliminary data.</text>
</comment>